<keyword evidence="1" id="KW-0472">Membrane</keyword>
<keyword evidence="1" id="KW-0812">Transmembrane</keyword>
<protein>
    <submittedName>
        <fullName evidence="2">Uncharacterized protein</fullName>
    </submittedName>
</protein>
<accession>A0A423VHM6</accession>
<dbReference type="AlphaFoldDB" id="A0A423VHM6"/>
<dbReference type="STRING" id="356882.A0A423VHM6"/>
<keyword evidence="1" id="KW-1133">Transmembrane helix</keyword>
<evidence type="ECO:0000313" key="3">
    <source>
        <dbReference type="Proteomes" id="UP000283895"/>
    </source>
</evidence>
<name>A0A423VHM6_9PEZI</name>
<dbReference type="EMBL" id="LKEA01000062">
    <property type="protein sequence ID" value="ROV90507.1"/>
    <property type="molecule type" value="Genomic_DNA"/>
</dbReference>
<evidence type="ECO:0000256" key="1">
    <source>
        <dbReference type="SAM" id="Phobius"/>
    </source>
</evidence>
<sequence>MTKFISAFEDFFKSIYELFASIIGTVASVVNAIIHTILSFFSGIVNLFGDVLKGAVDLAGGVGKFITSNIVIIGVVAAAGYLYIRTQQGKPVVPAKKTN</sequence>
<gene>
    <name evidence="2" type="ORF">VMCG_09807</name>
</gene>
<dbReference type="OrthoDB" id="2561686at2759"/>
<reference evidence="2 3" key="1">
    <citation type="submission" date="2015-09" db="EMBL/GenBank/DDBJ databases">
        <title>Host preference determinants of Valsa canker pathogens revealed by comparative genomics.</title>
        <authorList>
            <person name="Yin Z."/>
            <person name="Huang L."/>
        </authorList>
    </citation>
    <scope>NUCLEOTIDE SEQUENCE [LARGE SCALE GENOMIC DNA]</scope>
    <source>
        <strain evidence="2 3">03-1</strain>
    </source>
</reference>
<feature type="transmembrane region" description="Helical" evidence="1">
    <location>
        <begin position="21"/>
        <end position="45"/>
    </location>
</feature>
<feature type="transmembrane region" description="Helical" evidence="1">
    <location>
        <begin position="65"/>
        <end position="84"/>
    </location>
</feature>
<dbReference type="Proteomes" id="UP000283895">
    <property type="component" value="Unassembled WGS sequence"/>
</dbReference>
<proteinExistence type="predicted"/>
<organism evidence="2 3">
    <name type="scientific">Cytospora schulzeri</name>
    <dbReference type="NCBI Taxonomy" id="448051"/>
    <lineage>
        <taxon>Eukaryota</taxon>
        <taxon>Fungi</taxon>
        <taxon>Dikarya</taxon>
        <taxon>Ascomycota</taxon>
        <taxon>Pezizomycotina</taxon>
        <taxon>Sordariomycetes</taxon>
        <taxon>Sordariomycetidae</taxon>
        <taxon>Diaporthales</taxon>
        <taxon>Cytosporaceae</taxon>
        <taxon>Cytospora</taxon>
    </lineage>
</organism>
<evidence type="ECO:0000313" key="2">
    <source>
        <dbReference type="EMBL" id="ROV90507.1"/>
    </source>
</evidence>
<comment type="caution">
    <text evidence="2">The sequence shown here is derived from an EMBL/GenBank/DDBJ whole genome shotgun (WGS) entry which is preliminary data.</text>
</comment>
<keyword evidence="3" id="KW-1185">Reference proteome</keyword>